<organism evidence="2 3">
    <name type="scientific">Iris pallida</name>
    <name type="common">Sweet iris</name>
    <dbReference type="NCBI Taxonomy" id="29817"/>
    <lineage>
        <taxon>Eukaryota</taxon>
        <taxon>Viridiplantae</taxon>
        <taxon>Streptophyta</taxon>
        <taxon>Embryophyta</taxon>
        <taxon>Tracheophyta</taxon>
        <taxon>Spermatophyta</taxon>
        <taxon>Magnoliopsida</taxon>
        <taxon>Liliopsida</taxon>
        <taxon>Asparagales</taxon>
        <taxon>Iridaceae</taxon>
        <taxon>Iridoideae</taxon>
        <taxon>Irideae</taxon>
        <taxon>Iris</taxon>
    </lineage>
</organism>
<dbReference type="AlphaFoldDB" id="A0AAX6F959"/>
<dbReference type="InterPro" id="IPR007701">
    <property type="entry name" value="Interferon-rel_develop_reg_N"/>
</dbReference>
<dbReference type="PANTHER" id="PTHR12354">
    <property type="entry name" value="INTERFERON-RELATED DEVELOPMENTAL REGULATOR"/>
    <property type="match status" value="1"/>
</dbReference>
<comment type="caution">
    <text evidence="2">The sequence shown here is derived from an EMBL/GenBank/DDBJ whole genome shotgun (WGS) entry which is preliminary data.</text>
</comment>
<reference evidence="2" key="2">
    <citation type="submission" date="2023-04" db="EMBL/GenBank/DDBJ databases">
        <authorList>
            <person name="Bruccoleri R.E."/>
            <person name="Oakeley E.J."/>
            <person name="Faust A.-M."/>
            <person name="Dessus-Babus S."/>
            <person name="Altorfer M."/>
            <person name="Burckhardt D."/>
            <person name="Oertli M."/>
            <person name="Naumann U."/>
            <person name="Petersen F."/>
            <person name="Wong J."/>
        </authorList>
    </citation>
    <scope>NUCLEOTIDE SEQUENCE</scope>
    <source>
        <strain evidence="2">GSM-AAB239-AS_SAM_17_03QT</strain>
        <tissue evidence="2">Leaf</tissue>
    </source>
</reference>
<evidence type="ECO:0000259" key="1">
    <source>
        <dbReference type="Pfam" id="PF05004"/>
    </source>
</evidence>
<name>A0AAX6F959_IRIPA</name>
<dbReference type="Proteomes" id="UP001140949">
    <property type="component" value="Unassembled WGS sequence"/>
</dbReference>
<keyword evidence="3" id="KW-1185">Reference proteome</keyword>
<evidence type="ECO:0000313" key="3">
    <source>
        <dbReference type="Proteomes" id="UP001140949"/>
    </source>
</evidence>
<reference evidence="2" key="1">
    <citation type="journal article" date="2023" name="GigaByte">
        <title>Genome assembly of the bearded iris, Iris pallida Lam.</title>
        <authorList>
            <person name="Bruccoleri R.E."/>
            <person name="Oakeley E.J."/>
            <person name="Faust A.M.E."/>
            <person name="Altorfer M."/>
            <person name="Dessus-Babus S."/>
            <person name="Burckhardt D."/>
            <person name="Oertli M."/>
            <person name="Naumann U."/>
            <person name="Petersen F."/>
            <person name="Wong J."/>
        </authorList>
    </citation>
    <scope>NUCLEOTIDE SEQUENCE</scope>
    <source>
        <strain evidence="2">GSM-AAB239-AS_SAM_17_03QT</strain>
    </source>
</reference>
<evidence type="ECO:0000313" key="2">
    <source>
        <dbReference type="EMBL" id="KAJ6812924.1"/>
    </source>
</evidence>
<accession>A0AAX6F959</accession>
<gene>
    <name evidence="2" type="ORF">M6B38_146310</name>
</gene>
<feature type="domain" description="Interferon-related developmental regulator N-terminal" evidence="1">
    <location>
        <begin position="20"/>
        <end position="183"/>
    </location>
</feature>
<dbReference type="Pfam" id="PF05004">
    <property type="entry name" value="IFRD"/>
    <property type="match status" value="1"/>
</dbReference>
<proteinExistence type="predicted"/>
<dbReference type="EMBL" id="JANAVB010030817">
    <property type="protein sequence ID" value="KAJ6812924.1"/>
    <property type="molecule type" value="Genomic_DNA"/>
</dbReference>
<protein>
    <recommendedName>
        <fullName evidence="1">Interferon-related developmental regulator N-terminal domain-containing protein</fullName>
    </recommendedName>
</protein>
<sequence length="227" mass="26273">MMESISHFSSALEFGLNFRKLAVIDCLAITTYFGTKDLEVTLGINVVDEIEMVMGIIWGVLPSLSKSSEERVFDSDLAKALSAWSLLLSNIAGWRISLHMWKESLSILSFLLQNDDCWVRIAAAEAVAVIFETGRVERFSQSNEEFDEIISIIRRVVYEEKEKVNEDINQMQQSFKRVLEFIETGKFLKMSIRMYDKEEPLKVSTFAQYLQLKYKAFSWEEWLLQPP</sequence>
<dbReference type="InterPro" id="IPR039777">
    <property type="entry name" value="IFRD"/>
</dbReference>
<dbReference type="PANTHER" id="PTHR12354:SF1">
    <property type="entry name" value="INTERFERON-RELATED DEVELOPMENTAL REGULATOR 1"/>
    <property type="match status" value="1"/>
</dbReference>